<keyword evidence="2" id="KW-0560">Oxidoreductase</keyword>
<evidence type="ECO:0000313" key="2">
    <source>
        <dbReference type="EMBL" id="GES21460.1"/>
    </source>
</evidence>
<comment type="caution">
    <text evidence="2">The sequence shown here is derived from an EMBL/GenBank/DDBJ whole genome shotgun (WGS) entry which is preliminary data.</text>
</comment>
<protein>
    <submittedName>
        <fullName evidence="2">Putative monooxygenase (Luciferase-like)</fullName>
    </submittedName>
</protein>
<dbReference type="GO" id="GO:0005829">
    <property type="term" value="C:cytosol"/>
    <property type="evidence" value="ECO:0007669"/>
    <property type="project" value="TreeGrafter"/>
</dbReference>
<organism evidence="2 3">
    <name type="scientific">Acrocarpospora pleiomorpha</name>
    <dbReference type="NCBI Taxonomy" id="90975"/>
    <lineage>
        <taxon>Bacteria</taxon>
        <taxon>Bacillati</taxon>
        <taxon>Actinomycetota</taxon>
        <taxon>Actinomycetes</taxon>
        <taxon>Streptosporangiales</taxon>
        <taxon>Streptosporangiaceae</taxon>
        <taxon>Acrocarpospora</taxon>
    </lineage>
</organism>
<dbReference type="Proteomes" id="UP000377595">
    <property type="component" value="Unassembled WGS sequence"/>
</dbReference>
<keyword evidence="3" id="KW-1185">Reference proteome</keyword>
<dbReference type="InterPro" id="IPR050766">
    <property type="entry name" value="Bact_Lucif_Oxidored"/>
</dbReference>
<dbReference type="EMBL" id="BLAF01000023">
    <property type="protein sequence ID" value="GES21460.1"/>
    <property type="molecule type" value="Genomic_DNA"/>
</dbReference>
<name>A0A5M3XKI1_9ACTN</name>
<dbReference type="PANTHER" id="PTHR30137">
    <property type="entry name" value="LUCIFERASE-LIKE MONOOXYGENASE"/>
    <property type="match status" value="1"/>
</dbReference>
<proteinExistence type="predicted"/>
<sequence length="372" mass="39523">MTRVPLSVLDLAHIPSGTDPRPALRAVPRRARLAESLGYRRYWIAEHHFSAGLASPSPAVLISAVAAATTTIRVGSGAILTGHRTALSIAEDFCTLDALYDGRIDLGLGRSAGRGRTTREQAPGGERPVARTVEGVVIPAPYDRSAITASPRALRQRELLQQPGAQALPYPDQVAAILGFLADRYRFDDGTPASAFPGGAPGVPVWALGSSGGESARLAGQLGLPFAADYHMNPGQVLDAAGAYRQAFHPGPEHRWPYLAVAADVYVAETAVHAREVAAQRAEWVRRQRSGGGLTAYPTTDEAVAHQWTDAELELVADRTSTHIAGVPEVVVERLAALQRLTGAAELIVTMAAHDSDDVDSSLRLLAEAWHS</sequence>
<accession>A0A5M3XKI1</accession>
<dbReference type="Gene3D" id="3.20.20.30">
    <property type="entry name" value="Luciferase-like domain"/>
    <property type="match status" value="1"/>
</dbReference>
<dbReference type="InterPro" id="IPR036661">
    <property type="entry name" value="Luciferase-like_sf"/>
</dbReference>
<evidence type="ECO:0000259" key="1">
    <source>
        <dbReference type="Pfam" id="PF00296"/>
    </source>
</evidence>
<dbReference type="RefSeq" id="WP_155346445.1">
    <property type="nucleotide sequence ID" value="NZ_BAAAHM010000019.1"/>
</dbReference>
<keyword evidence="2" id="KW-0503">Monooxygenase</keyword>
<dbReference type="GO" id="GO:0004497">
    <property type="term" value="F:monooxygenase activity"/>
    <property type="evidence" value="ECO:0007669"/>
    <property type="project" value="UniProtKB-KW"/>
</dbReference>
<evidence type="ECO:0000313" key="3">
    <source>
        <dbReference type="Proteomes" id="UP000377595"/>
    </source>
</evidence>
<reference evidence="2 3" key="1">
    <citation type="submission" date="2019-10" db="EMBL/GenBank/DDBJ databases">
        <title>Whole genome shotgun sequence of Acrocarpospora pleiomorpha NBRC 16267.</title>
        <authorList>
            <person name="Ichikawa N."/>
            <person name="Kimura A."/>
            <person name="Kitahashi Y."/>
            <person name="Komaki H."/>
            <person name="Oguchi A."/>
        </authorList>
    </citation>
    <scope>NUCLEOTIDE SEQUENCE [LARGE SCALE GENOMIC DNA]</scope>
    <source>
        <strain evidence="2 3">NBRC 16267</strain>
    </source>
</reference>
<dbReference type="SUPFAM" id="SSF51679">
    <property type="entry name" value="Bacterial luciferase-like"/>
    <property type="match status" value="1"/>
</dbReference>
<dbReference type="AlphaFoldDB" id="A0A5M3XKI1"/>
<dbReference type="OrthoDB" id="9780518at2"/>
<dbReference type="Pfam" id="PF00296">
    <property type="entry name" value="Bac_luciferase"/>
    <property type="match status" value="1"/>
</dbReference>
<dbReference type="PANTHER" id="PTHR30137:SF6">
    <property type="entry name" value="LUCIFERASE-LIKE MONOOXYGENASE"/>
    <property type="match status" value="1"/>
</dbReference>
<dbReference type="InterPro" id="IPR011251">
    <property type="entry name" value="Luciferase-like_dom"/>
</dbReference>
<feature type="domain" description="Luciferase-like" evidence="1">
    <location>
        <begin position="7"/>
        <end position="342"/>
    </location>
</feature>
<gene>
    <name evidence="2" type="ORF">Aple_043560</name>
</gene>
<dbReference type="GO" id="GO:0016705">
    <property type="term" value="F:oxidoreductase activity, acting on paired donors, with incorporation or reduction of molecular oxygen"/>
    <property type="evidence" value="ECO:0007669"/>
    <property type="project" value="InterPro"/>
</dbReference>